<reference evidence="1 2" key="1">
    <citation type="journal article" date="2011" name="PLoS Pathog.">
        <title>Dynamic evolution of pathogenicity revealed by sequencing and comparative genomics of 19 Pseudomonas syringae isolates.</title>
        <authorList>
            <person name="Baltrus D.A."/>
            <person name="Nishimura M.T."/>
            <person name="Romanchuk A."/>
            <person name="Chang J.H."/>
            <person name="Mukhtar M.S."/>
            <person name="Cherkis K."/>
            <person name="Roach J."/>
            <person name="Grant S.R."/>
            <person name="Jones C.D."/>
            <person name="Dangl J.L."/>
        </authorList>
    </citation>
    <scope>NUCLEOTIDE SEQUENCE [LARGE SCALE GENOMIC DNA]</scope>
    <source>
        <strain evidence="2">race 4</strain>
    </source>
</reference>
<protein>
    <submittedName>
        <fullName evidence="1">Uncharacterized protein</fullName>
    </submittedName>
</protein>
<dbReference type="EMBL" id="ADWY01001434">
    <property type="protein sequence ID" value="EGH16968.1"/>
    <property type="molecule type" value="Genomic_DNA"/>
</dbReference>
<accession>F3CCH6</accession>
<sequence length="34" mass="3608">MDAIFAAKDAAFGAAAAMAWMLITNRGHAEIKEN</sequence>
<organism evidence="1 2">
    <name type="scientific">Pseudomonas savastanoi pv. glycinea str. race 4</name>
    <dbReference type="NCBI Taxonomy" id="875330"/>
    <lineage>
        <taxon>Bacteria</taxon>
        <taxon>Pseudomonadati</taxon>
        <taxon>Pseudomonadota</taxon>
        <taxon>Gammaproteobacteria</taxon>
        <taxon>Pseudomonadales</taxon>
        <taxon>Pseudomonadaceae</taxon>
        <taxon>Pseudomonas</taxon>
    </lineage>
</organism>
<name>F3CCH6_PSESG</name>
<dbReference type="BioCyc" id="PSYR875330:G11XH-5453-MONOMER"/>
<dbReference type="Proteomes" id="UP000005466">
    <property type="component" value="Unassembled WGS sequence"/>
</dbReference>
<proteinExistence type="predicted"/>
<evidence type="ECO:0000313" key="2">
    <source>
        <dbReference type="Proteomes" id="UP000005466"/>
    </source>
</evidence>
<gene>
    <name evidence="1" type="ORF">Pgy4_28480</name>
</gene>
<evidence type="ECO:0000313" key="1">
    <source>
        <dbReference type="EMBL" id="EGH16968.1"/>
    </source>
</evidence>
<comment type="caution">
    <text evidence="1">The sequence shown here is derived from an EMBL/GenBank/DDBJ whole genome shotgun (WGS) entry which is preliminary data.</text>
</comment>
<dbReference type="HOGENOM" id="CLU_3375436_0_0_6"/>
<dbReference type="AlphaFoldDB" id="F3CCH6"/>